<feature type="compositionally biased region" description="Basic residues" evidence="5">
    <location>
        <begin position="230"/>
        <end position="243"/>
    </location>
</feature>
<dbReference type="PANTHER" id="PTHR11132">
    <property type="entry name" value="SOLUTE CARRIER FAMILY 35"/>
    <property type="match status" value="1"/>
</dbReference>
<keyword evidence="4 6" id="KW-0472">Membrane</keyword>
<keyword evidence="2 6" id="KW-0812">Transmembrane</keyword>
<evidence type="ECO:0000256" key="6">
    <source>
        <dbReference type="SAM" id="Phobius"/>
    </source>
</evidence>
<evidence type="ECO:0000256" key="1">
    <source>
        <dbReference type="ARBA" id="ARBA00004141"/>
    </source>
</evidence>
<dbReference type="InterPro" id="IPR037185">
    <property type="entry name" value="EmrE-like"/>
</dbReference>
<dbReference type="Pfam" id="PF03151">
    <property type="entry name" value="TPT"/>
    <property type="match status" value="1"/>
</dbReference>
<evidence type="ECO:0000259" key="7">
    <source>
        <dbReference type="Pfam" id="PF03151"/>
    </source>
</evidence>
<keyword evidence="3 6" id="KW-1133">Transmembrane helix</keyword>
<feature type="transmembrane region" description="Helical" evidence="6">
    <location>
        <begin position="176"/>
        <end position="194"/>
    </location>
</feature>
<sequence>MKIAVTPCVCVIEMLFYKKRFPITVLLSIVTIIVGVGLCTGASLQTEPLGFIVGAAGAVSTALYQIWSKTTQKKLDCNEFQLLLYETPMAAVLVAVIAYFTENYNLSSPTSIWNQHYTPILITKIICTAIGSVGINITLFVGINRTSPLTYNVVSHLKTISIIVLGTILFQEQLTSKRLIGMVVAIGGIVLYSVSNKPQSGGQKQERNSPSPTKTRPKRPDEDDKDTVRIRRAAKSSRTPTRK</sequence>
<protein>
    <submittedName>
        <fullName evidence="8">UDP-rhamnose/UDP-galactose transporter 6</fullName>
    </submittedName>
</protein>
<feature type="transmembrane region" description="Helical" evidence="6">
    <location>
        <begin position="120"/>
        <end position="142"/>
    </location>
</feature>
<dbReference type="InterPro" id="IPR004853">
    <property type="entry name" value="Sugar_P_trans_dom"/>
</dbReference>
<feature type="compositionally biased region" description="Polar residues" evidence="5">
    <location>
        <begin position="197"/>
        <end position="214"/>
    </location>
</feature>
<evidence type="ECO:0000256" key="4">
    <source>
        <dbReference type="ARBA" id="ARBA00023136"/>
    </source>
</evidence>
<accession>A0ABQ9Y2K0</accession>
<feature type="transmembrane region" description="Helical" evidence="6">
    <location>
        <begin position="21"/>
        <end position="43"/>
    </location>
</feature>
<comment type="subcellular location">
    <subcellularLocation>
        <location evidence="1">Membrane</location>
        <topology evidence="1">Multi-pass membrane protein</topology>
    </subcellularLocation>
</comment>
<dbReference type="SUPFAM" id="SSF103481">
    <property type="entry name" value="Multidrug resistance efflux transporter EmrE"/>
    <property type="match status" value="1"/>
</dbReference>
<dbReference type="InterPro" id="IPR050186">
    <property type="entry name" value="TPT_transporter"/>
</dbReference>
<evidence type="ECO:0000256" key="3">
    <source>
        <dbReference type="ARBA" id="ARBA00022989"/>
    </source>
</evidence>
<feature type="transmembrane region" description="Helical" evidence="6">
    <location>
        <begin position="49"/>
        <end position="68"/>
    </location>
</feature>
<feature type="transmembrane region" description="Helical" evidence="6">
    <location>
        <begin position="149"/>
        <end position="170"/>
    </location>
</feature>
<keyword evidence="9" id="KW-1185">Reference proteome</keyword>
<dbReference type="EMBL" id="JARBJD010000042">
    <property type="protein sequence ID" value="KAK2957971.1"/>
    <property type="molecule type" value="Genomic_DNA"/>
</dbReference>
<organism evidence="8 9">
    <name type="scientific">Blattamonas nauphoetae</name>
    <dbReference type="NCBI Taxonomy" id="2049346"/>
    <lineage>
        <taxon>Eukaryota</taxon>
        <taxon>Metamonada</taxon>
        <taxon>Preaxostyla</taxon>
        <taxon>Oxymonadida</taxon>
        <taxon>Blattamonas</taxon>
    </lineage>
</organism>
<name>A0ABQ9Y2K0_9EUKA</name>
<dbReference type="Proteomes" id="UP001281761">
    <property type="component" value="Unassembled WGS sequence"/>
</dbReference>
<proteinExistence type="predicted"/>
<feature type="compositionally biased region" description="Basic and acidic residues" evidence="5">
    <location>
        <begin position="218"/>
        <end position="229"/>
    </location>
</feature>
<feature type="transmembrane region" description="Helical" evidence="6">
    <location>
        <begin position="80"/>
        <end position="100"/>
    </location>
</feature>
<feature type="domain" description="Sugar phosphate transporter" evidence="7">
    <location>
        <begin position="10"/>
        <end position="193"/>
    </location>
</feature>
<evidence type="ECO:0000256" key="5">
    <source>
        <dbReference type="SAM" id="MobiDB-lite"/>
    </source>
</evidence>
<comment type="caution">
    <text evidence="8">The sequence shown here is derived from an EMBL/GenBank/DDBJ whole genome shotgun (WGS) entry which is preliminary data.</text>
</comment>
<reference evidence="8 9" key="1">
    <citation type="journal article" date="2022" name="bioRxiv">
        <title>Genomics of Preaxostyla Flagellates Illuminates Evolutionary Transitions and the Path Towards Mitochondrial Loss.</title>
        <authorList>
            <person name="Novak L.V.F."/>
            <person name="Treitli S.C."/>
            <person name="Pyrih J."/>
            <person name="Halakuc P."/>
            <person name="Pipaliya S.V."/>
            <person name="Vacek V."/>
            <person name="Brzon O."/>
            <person name="Soukal P."/>
            <person name="Eme L."/>
            <person name="Dacks J.B."/>
            <person name="Karnkowska A."/>
            <person name="Elias M."/>
            <person name="Hampl V."/>
        </authorList>
    </citation>
    <scope>NUCLEOTIDE SEQUENCE [LARGE SCALE GENOMIC DNA]</scope>
    <source>
        <strain evidence="8">NAU3</strain>
        <tissue evidence="8">Gut</tissue>
    </source>
</reference>
<evidence type="ECO:0000256" key="2">
    <source>
        <dbReference type="ARBA" id="ARBA00022692"/>
    </source>
</evidence>
<gene>
    <name evidence="8" type="ORF">BLNAU_7147</name>
</gene>
<evidence type="ECO:0000313" key="9">
    <source>
        <dbReference type="Proteomes" id="UP001281761"/>
    </source>
</evidence>
<feature type="region of interest" description="Disordered" evidence="5">
    <location>
        <begin position="197"/>
        <end position="243"/>
    </location>
</feature>
<evidence type="ECO:0000313" key="8">
    <source>
        <dbReference type="EMBL" id="KAK2957971.1"/>
    </source>
</evidence>